<comment type="caution">
    <text evidence="2">The sequence shown here is derived from an EMBL/GenBank/DDBJ whole genome shotgun (WGS) entry which is preliminary data.</text>
</comment>
<dbReference type="GO" id="GO:1990811">
    <property type="term" value="C:MWP complex"/>
    <property type="evidence" value="ECO:0007669"/>
    <property type="project" value="TreeGrafter"/>
</dbReference>
<reference evidence="2 3" key="1">
    <citation type="submission" date="2016-07" db="EMBL/GenBank/DDBJ databases">
        <title>Pervasive Adenine N6-methylation of Active Genes in Fungi.</title>
        <authorList>
            <consortium name="DOE Joint Genome Institute"/>
            <person name="Mondo S.J."/>
            <person name="Dannebaum R.O."/>
            <person name="Kuo R.C."/>
            <person name="Labutti K."/>
            <person name="Haridas S."/>
            <person name="Kuo A."/>
            <person name="Salamov A."/>
            <person name="Ahrendt S.R."/>
            <person name="Lipzen A."/>
            <person name="Sullivan W."/>
            <person name="Andreopoulos W.B."/>
            <person name="Clum A."/>
            <person name="Lindquist E."/>
            <person name="Daum C."/>
            <person name="Ramamoorthy G.K."/>
            <person name="Gryganskyi A."/>
            <person name="Culley D."/>
            <person name="Magnuson J.K."/>
            <person name="James T.Y."/>
            <person name="O'Malley M.A."/>
            <person name="Stajich J.E."/>
            <person name="Spatafora J.W."/>
            <person name="Visel A."/>
            <person name="Grigoriev I.V."/>
        </authorList>
    </citation>
    <scope>NUCLEOTIDE SEQUENCE [LARGE SCALE GENOMIC DNA]</scope>
    <source>
        <strain evidence="2 3">CBS 931.73</strain>
    </source>
</reference>
<sequence length="440" mass="49989">MEFTDFFKLSGFCKYSPDGEFIAAIFEKRLVIRSIHTLKITRMHHLDKPINVLEWSNDSRLIMCASYKHGTVDIFDVDDRDWHGQISEGDAGLTSARWTFDGRHVMTVSEFQMRLTIWSLTGDSHMSIQYPKFSDRGVAFQKDGRYVAIVEKRDSKDIISIYDCSSWAVCKRIQPETIDLENLEWSPNGHYLAVWDTPLNYKLLIYTADGVLQRSYSAYDHALGIKSVQWSPSSQFLAIGSYDQQVRFLNHYTWSPLIEFTCDDLPNDPSMPIYCQNFVEESKGNVTIHYAPVYPPAMIPAVKPEAGKPSPKLGVGMIKFNPHGRLVAVINECIPTCLWLMDIPNVRQICAIQQAYPIRAVQWNPINPEQVAFVCGGNHIYLWTEKTGCESFEVTADNFEAVGLEWSPDGHSLVIKGKELFCVAFPVHKTRANPSTNNGL</sequence>
<dbReference type="PANTHER" id="PTHR16220">
    <property type="entry name" value="WD REPEAT PROTEIN 8-RELATED"/>
    <property type="match status" value="1"/>
</dbReference>
<dbReference type="InterPro" id="IPR013979">
    <property type="entry name" value="TIF_beta_prop-like"/>
</dbReference>
<evidence type="ECO:0000313" key="3">
    <source>
        <dbReference type="Proteomes" id="UP000193498"/>
    </source>
</evidence>
<dbReference type="InParanoid" id="A0A1Y1YNZ0"/>
<dbReference type="EMBL" id="MCFE01000093">
    <property type="protein sequence ID" value="ORX99729.1"/>
    <property type="molecule type" value="Genomic_DNA"/>
</dbReference>
<dbReference type="STRING" id="1314790.A0A1Y1YNZ0"/>
<organism evidence="2 3">
    <name type="scientific">Basidiobolus meristosporus CBS 931.73</name>
    <dbReference type="NCBI Taxonomy" id="1314790"/>
    <lineage>
        <taxon>Eukaryota</taxon>
        <taxon>Fungi</taxon>
        <taxon>Fungi incertae sedis</taxon>
        <taxon>Zoopagomycota</taxon>
        <taxon>Entomophthoromycotina</taxon>
        <taxon>Basidiobolomycetes</taxon>
        <taxon>Basidiobolales</taxon>
        <taxon>Basidiobolaceae</taxon>
        <taxon>Basidiobolus</taxon>
    </lineage>
</organism>
<dbReference type="InterPro" id="IPR036322">
    <property type="entry name" value="WD40_repeat_dom_sf"/>
</dbReference>
<dbReference type="SUPFAM" id="SSF50978">
    <property type="entry name" value="WD40 repeat-like"/>
    <property type="match status" value="1"/>
</dbReference>
<dbReference type="GO" id="GO:1990810">
    <property type="term" value="P:microtubule anchoring at mitotic spindle pole body"/>
    <property type="evidence" value="ECO:0007669"/>
    <property type="project" value="TreeGrafter"/>
</dbReference>
<dbReference type="AlphaFoldDB" id="A0A1Y1YNZ0"/>
<accession>A0A1Y1YNZ0</accession>
<dbReference type="Proteomes" id="UP000193498">
    <property type="component" value="Unassembled WGS sequence"/>
</dbReference>
<protein>
    <submittedName>
        <fullName evidence="2">YVTN repeat-like/Quino protein amine dehydrogenase</fullName>
    </submittedName>
</protein>
<feature type="domain" description="Translation initiation factor beta propellor-like" evidence="1">
    <location>
        <begin position="34"/>
        <end position="127"/>
    </location>
</feature>
<dbReference type="FunCoup" id="A0A1Y1YNZ0">
    <property type="interactions" value="142"/>
</dbReference>
<dbReference type="InterPro" id="IPR052778">
    <property type="entry name" value="Centrosome-WD_assoc"/>
</dbReference>
<dbReference type="SMART" id="SM00320">
    <property type="entry name" value="WD40"/>
    <property type="match status" value="4"/>
</dbReference>
<evidence type="ECO:0000313" key="2">
    <source>
        <dbReference type="EMBL" id="ORX99729.1"/>
    </source>
</evidence>
<name>A0A1Y1YNZ0_9FUNG</name>
<gene>
    <name evidence="2" type="ORF">K493DRAFT_279413</name>
</gene>
<dbReference type="Pfam" id="PF00400">
    <property type="entry name" value="WD40"/>
    <property type="match status" value="1"/>
</dbReference>
<dbReference type="Pfam" id="PF08662">
    <property type="entry name" value="eIF2A"/>
    <property type="match status" value="1"/>
</dbReference>
<proteinExistence type="predicted"/>
<keyword evidence="3" id="KW-1185">Reference proteome</keyword>
<dbReference type="InterPro" id="IPR001680">
    <property type="entry name" value="WD40_rpt"/>
</dbReference>
<dbReference type="GO" id="GO:0005815">
    <property type="term" value="C:microtubule organizing center"/>
    <property type="evidence" value="ECO:0007669"/>
    <property type="project" value="TreeGrafter"/>
</dbReference>
<dbReference type="Gene3D" id="2.130.10.10">
    <property type="entry name" value="YVTN repeat-like/Quinoprotein amine dehydrogenase"/>
    <property type="match status" value="3"/>
</dbReference>
<evidence type="ECO:0000259" key="1">
    <source>
        <dbReference type="Pfam" id="PF08662"/>
    </source>
</evidence>
<dbReference type="InterPro" id="IPR015943">
    <property type="entry name" value="WD40/YVTN_repeat-like_dom_sf"/>
</dbReference>
<dbReference type="OrthoDB" id="308690at2759"/>
<dbReference type="PANTHER" id="PTHR16220:SF0">
    <property type="entry name" value="WD REPEAT-CONTAINING PROTEIN WRAP73"/>
    <property type="match status" value="1"/>
</dbReference>